<dbReference type="Proteomes" id="UP000298774">
    <property type="component" value="Plasmid p3"/>
</dbReference>
<evidence type="ECO:0000256" key="3">
    <source>
        <dbReference type="ARBA" id="ARBA00022964"/>
    </source>
</evidence>
<dbReference type="EC" id="1.14.11.-" evidence="7"/>
<keyword evidence="4 7" id="KW-0560">Oxidoreductase</keyword>
<gene>
    <name evidence="8" type="ORF">D3868_28820</name>
    <name evidence="7" type="ORF">SIM66_03290</name>
</gene>
<protein>
    <submittedName>
        <fullName evidence="8">TauD/TfdA family dioxygenase</fullName>
        <ecNumber evidence="7">1.14.11.-</ecNumber>
    </submittedName>
</protein>
<comment type="similarity">
    <text evidence="1">Belongs to the TfdA dioxygenase family.</text>
</comment>
<dbReference type="EMBL" id="CP032342">
    <property type="protein sequence ID" value="QCO12998.1"/>
    <property type="molecule type" value="Genomic_DNA"/>
</dbReference>
<keyword evidence="2" id="KW-0479">Metal-binding</keyword>
<dbReference type="InterPro" id="IPR042098">
    <property type="entry name" value="TauD-like_sf"/>
</dbReference>
<dbReference type="GeneID" id="56448042"/>
<reference evidence="7 10" key="2">
    <citation type="submission" date="2023-11" db="EMBL/GenBank/DDBJ databases">
        <title>MicrobeMod: A computational toolkit for identifying prokaryotic methylation and restriction-modification with nanopore sequencing.</title>
        <authorList>
            <person name="Crits-Christoph A."/>
            <person name="Kang S.C."/>
            <person name="Lee H."/>
            <person name="Ostrov N."/>
        </authorList>
    </citation>
    <scope>NUCLEOTIDE SEQUENCE [LARGE SCALE GENOMIC DNA]</scope>
    <source>
        <strain evidence="7 10">ATCC 29145</strain>
    </source>
</reference>
<dbReference type="GO" id="GO:0000908">
    <property type="term" value="F:taurine dioxygenase activity"/>
    <property type="evidence" value="ECO:0007669"/>
    <property type="project" value="TreeGrafter"/>
</dbReference>
<evidence type="ECO:0000313" key="9">
    <source>
        <dbReference type="Proteomes" id="UP000298774"/>
    </source>
</evidence>
<dbReference type="InterPro" id="IPR051323">
    <property type="entry name" value="AtsK-like"/>
</dbReference>
<dbReference type="EMBL" id="JAWXYC010000001">
    <property type="protein sequence ID" value="MDX5950230.1"/>
    <property type="molecule type" value="Genomic_DNA"/>
</dbReference>
<dbReference type="PANTHER" id="PTHR30468:SF1">
    <property type="entry name" value="ALPHA-KETOGLUTARATE-DEPENDENT SULFONATE DIOXYGENASE"/>
    <property type="match status" value="1"/>
</dbReference>
<name>A0A4D8QQ46_AZOBR</name>
<evidence type="ECO:0000313" key="10">
    <source>
        <dbReference type="Proteomes" id="UP001277471"/>
    </source>
</evidence>
<dbReference type="Gene3D" id="3.60.130.10">
    <property type="entry name" value="Clavaminate synthase-like"/>
    <property type="match status" value="1"/>
</dbReference>
<reference evidence="8 9" key="1">
    <citation type="submission" date="2018-09" db="EMBL/GenBank/DDBJ databases">
        <title>Whole genome based analysis of evolution and adaptive divergence in Indian and Brazilian strains of Azospirillum brasilense.</title>
        <authorList>
            <person name="Singh C."/>
            <person name="Tripathi A.K."/>
        </authorList>
    </citation>
    <scope>NUCLEOTIDE SEQUENCE [LARGE SCALE GENOMIC DNA]</scope>
    <source>
        <strain evidence="8 9">MTCC4038</strain>
        <plasmid evidence="8 9">p3</plasmid>
    </source>
</reference>
<evidence type="ECO:0000256" key="4">
    <source>
        <dbReference type="ARBA" id="ARBA00023002"/>
    </source>
</evidence>
<sequence>MTSLHAQAAAPAAASTGASAHPVPLFRPLDGIIGAETDRLDLSQPLDDATADAVRTAFRDHHLLVIRNQSLDKERMYRFAELFGPIEGHMIRLADGSKWDAVHTITNLDAAGNPVAKPFISSNYFWHTDKSFLREPSLLTMLQAVELPPNGGDTQFADMTAAYDALPEAMRRRIDGLNSVQSLEFMRRYTGSAPPTEDDIAAAPPIAHPLVRTHPETGRKSLYIGMYSSHIEGLPEEEGRALLEELLEHATQDRFVYTHRWQHGDLVFWDNRCLLHRATANYEMGKHRRVLMRVVVKGTVPV</sequence>
<dbReference type="PANTHER" id="PTHR30468">
    <property type="entry name" value="ALPHA-KETOGLUTARATE-DEPENDENT SULFONATE DIOXYGENASE"/>
    <property type="match status" value="1"/>
</dbReference>
<accession>A0A4D8QQ46</accession>
<dbReference type="RefSeq" id="WP_051140879.1">
    <property type="nucleotide sequence ID" value="NZ_CP032342.1"/>
</dbReference>
<evidence type="ECO:0000313" key="7">
    <source>
        <dbReference type="EMBL" id="MDX5950230.1"/>
    </source>
</evidence>
<dbReference type="GO" id="GO:0046872">
    <property type="term" value="F:metal ion binding"/>
    <property type="evidence" value="ECO:0007669"/>
    <property type="project" value="UniProtKB-KW"/>
</dbReference>
<evidence type="ECO:0000256" key="5">
    <source>
        <dbReference type="ARBA" id="ARBA00023004"/>
    </source>
</evidence>
<dbReference type="GO" id="GO:0005737">
    <property type="term" value="C:cytoplasm"/>
    <property type="evidence" value="ECO:0007669"/>
    <property type="project" value="TreeGrafter"/>
</dbReference>
<evidence type="ECO:0000313" key="8">
    <source>
        <dbReference type="EMBL" id="QCO12998.1"/>
    </source>
</evidence>
<dbReference type="Proteomes" id="UP001277471">
    <property type="component" value="Unassembled WGS sequence"/>
</dbReference>
<proteinExistence type="inferred from homology"/>
<keyword evidence="10" id="KW-1185">Reference proteome</keyword>
<keyword evidence="5" id="KW-0408">Iron</keyword>
<dbReference type="GO" id="GO:0006790">
    <property type="term" value="P:sulfur compound metabolic process"/>
    <property type="evidence" value="ECO:0007669"/>
    <property type="project" value="TreeGrafter"/>
</dbReference>
<feature type="domain" description="TauD/TfdA-like" evidence="6">
    <location>
        <begin position="26"/>
        <end position="294"/>
    </location>
</feature>
<geneLocation type="plasmid" evidence="8 9">
    <name>p3</name>
</geneLocation>
<organism evidence="8 9">
    <name type="scientific">Azospirillum brasilense</name>
    <dbReference type="NCBI Taxonomy" id="192"/>
    <lineage>
        <taxon>Bacteria</taxon>
        <taxon>Pseudomonadati</taxon>
        <taxon>Pseudomonadota</taxon>
        <taxon>Alphaproteobacteria</taxon>
        <taxon>Rhodospirillales</taxon>
        <taxon>Azospirillaceae</taxon>
        <taxon>Azospirillum</taxon>
    </lineage>
</organism>
<evidence type="ECO:0000256" key="2">
    <source>
        <dbReference type="ARBA" id="ARBA00022723"/>
    </source>
</evidence>
<evidence type="ECO:0000259" key="6">
    <source>
        <dbReference type="Pfam" id="PF02668"/>
    </source>
</evidence>
<dbReference type="SUPFAM" id="SSF51197">
    <property type="entry name" value="Clavaminate synthase-like"/>
    <property type="match status" value="1"/>
</dbReference>
<keyword evidence="3 8" id="KW-0223">Dioxygenase</keyword>
<keyword evidence="8" id="KW-0614">Plasmid</keyword>
<dbReference type="InterPro" id="IPR003819">
    <property type="entry name" value="TauD/TfdA-like"/>
</dbReference>
<evidence type="ECO:0000256" key="1">
    <source>
        <dbReference type="ARBA" id="ARBA00005896"/>
    </source>
</evidence>
<dbReference type="AlphaFoldDB" id="A0A4D8QQ46"/>
<dbReference type="Pfam" id="PF02668">
    <property type="entry name" value="TauD"/>
    <property type="match status" value="1"/>
</dbReference>